<accession>A0A512RQN3</accession>
<dbReference type="EMBL" id="BKAU01000005">
    <property type="protein sequence ID" value="GEP97990.1"/>
    <property type="molecule type" value="Genomic_DNA"/>
</dbReference>
<sequence length="1014" mass="112022">MRKIDGTVKSAKDGTVVPFTTVKIKGASRGTITDENGKFQILAKPSDTLVLSAVGFHKLESACKTSLLTLALPVDQRTFNEVMIIGYGNERKRNITGSIASIDAKELSKSPALSFDNAIIGKAAGVNIISSSGVPGSATAITIRGLSTLNPDGNQPLIVIDGIPVYGSGKDLNNRNFNNSTTPSVGFNGTSVADNYTPPQDFENNPLSALNPADIESIEILKDAYATAIYGSRASAGVILVTTKRGKKGAESFNVRMITGTVQPIGKYKLLNGPQYNEVYNKYYKELGQNYTFSGQDNTDWVDEITRTAISQQADASLSAGGEKAQYYVSGSYTSQPSYVINNDYKRYSGRVNLNYRPSQVFLAGISMSMSYVDNSSMNAMQIYRAALQKAPNLPVFNADGSYNYGRGTNPFGSMDVNPVADARLNTNRLRTSEGLGNIFLELKPLQWLTLRSEFGTQLSNGDAYTRRVKRPSGYGDDAVSSISQNRKIVTNNTISVLKTTGDHYINAVAGQSFEHSTESILSLGGYGFFNDAIKSIAAANNKYVKAALTQRWALSSFFGRLNYEYRNKYLAGVTYRLDGSSRFSRNRRYVGFPSFSAGWRLSEEPFLKEKKWLDDLKLRGSIGFTGNNNSTSYYGSQGQYQLNDDNLSYAGTPILEILQPDNPNLKWERTRSIDVGLDATLLNSRINITLDYYHRRIKDMILSSAIPLYQGWVSQPQNIGDMMNAGLELTVRAEIIRRKDLAWSTNFNISRNTNKILRLNFSGKEVGLANDAWKYMKAGEPAAQFYLYDWRGVDPMSGNPQWSDNKGNVSFTPPASLFAVVEDVNDFRRSYGSSLPDFYGGMGHTLNWRNWELDAFFSFSVGNKMINGSRATLLTYVTEDAFNLSTEILNYWLVPGHETDIPKLVNNSVTTSPGSASGLRDYTTSRTNSRFLEDASYLRLRTLRLAYTIRPEKLKFLRSLQLFAAGTNLFTLTGYSGLDPEVNAFGSSALQSGYDELTMPQTKTYQFGINVGL</sequence>
<evidence type="ECO:0000256" key="3">
    <source>
        <dbReference type="ARBA" id="ARBA00022452"/>
    </source>
</evidence>
<keyword evidence="4 7" id="KW-0812">Transmembrane</keyword>
<gene>
    <name evidence="9" type="ORF">CCY01nite_42500</name>
</gene>
<evidence type="ECO:0000256" key="7">
    <source>
        <dbReference type="PROSITE-ProRule" id="PRU01360"/>
    </source>
</evidence>
<name>A0A512RQN3_9BACT</name>
<keyword evidence="6 7" id="KW-0998">Cell outer membrane</keyword>
<dbReference type="InterPro" id="IPR023997">
    <property type="entry name" value="TonB-dep_OMP_SusC/RagA_CS"/>
</dbReference>
<dbReference type="NCBIfam" id="TIGR04057">
    <property type="entry name" value="SusC_RagA_signa"/>
    <property type="match status" value="1"/>
</dbReference>
<keyword evidence="10" id="KW-1185">Reference proteome</keyword>
<dbReference type="NCBIfam" id="TIGR04056">
    <property type="entry name" value="OMP_RagA_SusC"/>
    <property type="match status" value="1"/>
</dbReference>
<dbReference type="Gene3D" id="2.40.170.20">
    <property type="entry name" value="TonB-dependent receptor, beta-barrel domain"/>
    <property type="match status" value="1"/>
</dbReference>
<dbReference type="InterPro" id="IPR012910">
    <property type="entry name" value="Plug_dom"/>
</dbReference>
<dbReference type="InterPro" id="IPR008969">
    <property type="entry name" value="CarboxyPept-like_regulatory"/>
</dbReference>
<comment type="similarity">
    <text evidence="7">Belongs to the TonB-dependent receptor family.</text>
</comment>
<dbReference type="AlphaFoldDB" id="A0A512RQN3"/>
<dbReference type="InterPro" id="IPR039426">
    <property type="entry name" value="TonB-dep_rcpt-like"/>
</dbReference>
<dbReference type="GO" id="GO:0009279">
    <property type="term" value="C:cell outer membrane"/>
    <property type="evidence" value="ECO:0007669"/>
    <property type="project" value="UniProtKB-SubCell"/>
</dbReference>
<evidence type="ECO:0000313" key="10">
    <source>
        <dbReference type="Proteomes" id="UP000321436"/>
    </source>
</evidence>
<dbReference type="InterPro" id="IPR037066">
    <property type="entry name" value="Plug_dom_sf"/>
</dbReference>
<comment type="caution">
    <text evidence="9">The sequence shown here is derived from an EMBL/GenBank/DDBJ whole genome shotgun (WGS) entry which is preliminary data.</text>
</comment>
<feature type="domain" description="TonB-dependent receptor plug" evidence="8">
    <location>
        <begin position="92"/>
        <end position="238"/>
    </location>
</feature>
<evidence type="ECO:0000313" key="9">
    <source>
        <dbReference type="EMBL" id="GEP97990.1"/>
    </source>
</evidence>
<protein>
    <submittedName>
        <fullName evidence="9">SusC/RagA family TonB-linked outer membrane protein</fullName>
    </submittedName>
</protein>
<comment type="subcellular location">
    <subcellularLocation>
        <location evidence="1 7">Cell outer membrane</location>
        <topology evidence="1 7">Multi-pass membrane protein</topology>
    </subcellularLocation>
</comment>
<evidence type="ECO:0000256" key="5">
    <source>
        <dbReference type="ARBA" id="ARBA00023136"/>
    </source>
</evidence>
<evidence type="ECO:0000256" key="1">
    <source>
        <dbReference type="ARBA" id="ARBA00004571"/>
    </source>
</evidence>
<dbReference type="Proteomes" id="UP000321436">
    <property type="component" value="Unassembled WGS sequence"/>
</dbReference>
<dbReference type="SUPFAM" id="SSF49464">
    <property type="entry name" value="Carboxypeptidase regulatory domain-like"/>
    <property type="match status" value="1"/>
</dbReference>
<proteinExistence type="inferred from homology"/>
<keyword evidence="3 7" id="KW-1134">Transmembrane beta strand</keyword>
<evidence type="ECO:0000256" key="4">
    <source>
        <dbReference type="ARBA" id="ARBA00022692"/>
    </source>
</evidence>
<dbReference type="Pfam" id="PF07715">
    <property type="entry name" value="Plug"/>
    <property type="match status" value="1"/>
</dbReference>
<keyword evidence="5 7" id="KW-0472">Membrane</keyword>
<dbReference type="InterPro" id="IPR036942">
    <property type="entry name" value="Beta-barrel_TonB_sf"/>
</dbReference>
<evidence type="ECO:0000256" key="6">
    <source>
        <dbReference type="ARBA" id="ARBA00023237"/>
    </source>
</evidence>
<dbReference type="Gene3D" id="2.60.40.1120">
    <property type="entry name" value="Carboxypeptidase-like, regulatory domain"/>
    <property type="match status" value="1"/>
</dbReference>
<reference evidence="9 10" key="1">
    <citation type="submission" date="2019-07" db="EMBL/GenBank/DDBJ databases">
        <title>Whole genome shotgun sequence of Chitinophaga cymbidii NBRC 109752.</title>
        <authorList>
            <person name="Hosoyama A."/>
            <person name="Uohara A."/>
            <person name="Ohji S."/>
            <person name="Ichikawa N."/>
        </authorList>
    </citation>
    <scope>NUCLEOTIDE SEQUENCE [LARGE SCALE GENOMIC DNA]</scope>
    <source>
        <strain evidence="9 10">NBRC 109752</strain>
    </source>
</reference>
<organism evidence="9 10">
    <name type="scientific">Chitinophaga cymbidii</name>
    <dbReference type="NCBI Taxonomy" id="1096750"/>
    <lineage>
        <taxon>Bacteria</taxon>
        <taxon>Pseudomonadati</taxon>
        <taxon>Bacteroidota</taxon>
        <taxon>Chitinophagia</taxon>
        <taxon>Chitinophagales</taxon>
        <taxon>Chitinophagaceae</taxon>
        <taxon>Chitinophaga</taxon>
    </lineage>
</organism>
<evidence type="ECO:0000256" key="2">
    <source>
        <dbReference type="ARBA" id="ARBA00022448"/>
    </source>
</evidence>
<evidence type="ECO:0000259" key="8">
    <source>
        <dbReference type="Pfam" id="PF07715"/>
    </source>
</evidence>
<dbReference type="SUPFAM" id="SSF56935">
    <property type="entry name" value="Porins"/>
    <property type="match status" value="1"/>
</dbReference>
<dbReference type="Pfam" id="PF13715">
    <property type="entry name" value="CarbopepD_reg_2"/>
    <property type="match status" value="1"/>
</dbReference>
<dbReference type="PROSITE" id="PS52016">
    <property type="entry name" value="TONB_DEPENDENT_REC_3"/>
    <property type="match status" value="1"/>
</dbReference>
<dbReference type="InterPro" id="IPR023996">
    <property type="entry name" value="TonB-dep_OMP_SusC/RagA"/>
</dbReference>
<dbReference type="Gene3D" id="2.170.130.10">
    <property type="entry name" value="TonB-dependent receptor, plug domain"/>
    <property type="match status" value="1"/>
</dbReference>
<keyword evidence="2 7" id="KW-0813">Transport</keyword>